<evidence type="ECO:0000256" key="5">
    <source>
        <dbReference type="ARBA" id="ARBA00023002"/>
    </source>
</evidence>
<keyword evidence="6" id="KW-0186">Copper</keyword>
<feature type="chain" id="PRO_5025621962" description="tyrosinase" evidence="12">
    <location>
        <begin position="27"/>
        <end position="712"/>
    </location>
</feature>
<evidence type="ECO:0000256" key="1">
    <source>
        <dbReference type="ARBA" id="ARBA00001973"/>
    </source>
</evidence>
<keyword evidence="4" id="KW-0479">Metal-binding</keyword>
<dbReference type="InterPro" id="IPR008922">
    <property type="entry name" value="Di-copper_centre_dom_sf"/>
</dbReference>
<keyword evidence="12" id="KW-0732">Signal</keyword>
<dbReference type="RefSeq" id="XP_033687422.1">
    <property type="nucleotide sequence ID" value="XM_033828475.1"/>
</dbReference>
<dbReference type="Pfam" id="PF00264">
    <property type="entry name" value="Tyrosinase"/>
    <property type="match status" value="1"/>
</dbReference>
<proteinExistence type="inferred from homology"/>
<sequence length="712" mass="78301">MAAHSKPGGIMSMLLTAFVLLQAVVAFQHGANHNHKHVAHRSADSMEKHFQETRALLEERANNIAIKGAPDGQYPRLEIRDLKKKTDQWNLYLLAMERFMAKDKNDRMSYYQIAGVHGRPFITWNNFGPLLNSAGFCPHANTLFGPWHRPYLAVYEQAVYQCAKEVIATFPSSQQQRWNNALVGLRVPFFDWARDPPSGEPAVPTAIRDQTVTVTKPSGQVSIKNPLYSYTWGNSLPSEMGWGPKNGFPTTIRRPVDNPTRSNNNEMNALFGQARVGWRQRVFALFASKKSWGYASTSQYGVQTARRNSDSFEAIHDEIHGTAGGTDGHMSYLDVAAFDPIFWLHHVNVDRLLAMYQLIVPNTYVANGNINRPMAQWNQGEGKNGNSPLKPFTKDTSGNYFTSNDVKETRALGYYYPETSSRTYKQVVDAVNNLYRKSGESTLTRKRADGEYIPIYPGRAFKDGDYDTVLSVVGDKYAMPGSYQVHCFLGKPSDNSTTNGTAPYVNGTTPAAPSSNSSSYSAPGDYGFPSNYVGSHAFMGGSVAGGNSSTPVIVEGCIPLTAALQGKEASGELASLHPDDVEPYLKQHLYYKVIGPNGAEFAPESIPNFHVKVKSCPVTPAGDDELPTFDDYVELPRVSLPASAPWTYVPGPLDTLPSGVPGYEVPSPSEGAPVSYPTGAAPMPWDEEGYCVSRQTIEYVDPAGNMLYSEES</sequence>
<evidence type="ECO:0000256" key="2">
    <source>
        <dbReference type="ARBA" id="ARBA00009928"/>
    </source>
</evidence>
<feature type="compositionally biased region" description="Low complexity" evidence="11">
    <location>
        <begin position="510"/>
        <end position="520"/>
    </location>
</feature>
<dbReference type="Gene3D" id="2.60.310.20">
    <property type="match status" value="1"/>
</dbReference>
<feature type="signal peptide" evidence="12">
    <location>
        <begin position="1"/>
        <end position="26"/>
    </location>
</feature>
<evidence type="ECO:0000256" key="11">
    <source>
        <dbReference type="SAM" id="MobiDB-lite"/>
    </source>
</evidence>
<keyword evidence="7" id="KW-0503">Monooxygenase</keyword>
<evidence type="ECO:0000259" key="13">
    <source>
        <dbReference type="PROSITE" id="PS00498"/>
    </source>
</evidence>
<feature type="region of interest" description="Disordered" evidence="11">
    <location>
        <begin position="499"/>
        <end position="520"/>
    </location>
</feature>
<dbReference type="SUPFAM" id="SSF48056">
    <property type="entry name" value="Di-copper centre-containing domain"/>
    <property type="match status" value="1"/>
</dbReference>
<dbReference type="GeneID" id="54581805"/>
<dbReference type="InterPro" id="IPR002227">
    <property type="entry name" value="Tyrosinase_Cu-bd"/>
</dbReference>
<evidence type="ECO:0000256" key="6">
    <source>
        <dbReference type="ARBA" id="ARBA00023008"/>
    </source>
</evidence>
<keyword evidence="8" id="KW-0470">Melanin biosynthesis</keyword>
<gene>
    <name evidence="14" type="ORF">BU26DRAFT_517050</name>
</gene>
<evidence type="ECO:0000256" key="3">
    <source>
        <dbReference type="ARBA" id="ARBA00011906"/>
    </source>
</evidence>
<dbReference type="GO" id="GO:0046872">
    <property type="term" value="F:metal ion binding"/>
    <property type="evidence" value="ECO:0007669"/>
    <property type="project" value="UniProtKB-KW"/>
</dbReference>
<dbReference type="AlphaFoldDB" id="A0A6A6IQS2"/>
<evidence type="ECO:0000256" key="10">
    <source>
        <dbReference type="ARBA" id="ARBA00048881"/>
    </source>
</evidence>
<dbReference type="GO" id="GO:0042438">
    <property type="term" value="P:melanin biosynthetic process"/>
    <property type="evidence" value="ECO:0007669"/>
    <property type="project" value="UniProtKB-KW"/>
</dbReference>
<dbReference type="InterPro" id="IPR041640">
    <property type="entry name" value="Tyrosinase_C"/>
</dbReference>
<dbReference type="EC" id="1.14.18.1" evidence="3"/>
<dbReference type="PROSITE" id="PS00498">
    <property type="entry name" value="TYROSINASE_2"/>
    <property type="match status" value="1"/>
</dbReference>
<dbReference type="Gene3D" id="1.10.1280.10">
    <property type="entry name" value="Di-copper center containing domain from catechol oxidase"/>
    <property type="match status" value="1"/>
</dbReference>
<keyword evidence="15" id="KW-1185">Reference proteome</keyword>
<dbReference type="OrthoDB" id="6132182at2759"/>
<evidence type="ECO:0000256" key="7">
    <source>
        <dbReference type="ARBA" id="ARBA00023033"/>
    </source>
</evidence>
<evidence type="ECO:0000256" key="12">
    <source>
        <dbReference type="SAM" id="SignalP"/>
    </source>
</evidence>
<dbReference type="EMBL" id="ML987192">
    <property type="protein sequence ID" value="KAF2252418.1"/>
    <property type="molecule type" value="Genomic_DNA"/>
</dbReference>
<evidence type="ECO:0000313" key="14">
    <source>
        <dbReference type="EMBL" id="KAF2252418.1"/>
    </source>
</evidence>
<dbReference type="InterPro" id="IPR050316">
    <property type="entry name" value="Tyrosinase/Hemocyanin"/>
</dbReference>
<comment type="cofactor">
    <cofactor evidence="1">
        <name>Cu(2+)</name>
        <dbReference type="ChEBI" id="CHEBI:29036"/>
    </cofactor>
</comment>
<name>A0A6A6IQS2_9PLEO</name>
<evidence type="ECO:0000256" key="4">
    <source>
        <dbReference type="ARBA" id="ARBA00022723"/>
    </source>
</evidence>
<accession>A0A6A6IQS2</accession>
<evidence type="ECO:0000313" key="15">
    <source>
        <dbReference type="Proteomes" id="UP000800094"/>
    </source>
</evidence>
<comment type="catalytic activity">
    <reaction evidence="10">
        <text>L-tyrosine + O2 = L-dopaquinone + H2O</text>
        <dbReference type="Rhea" id="RHEA:18117"/>
        <dbReference type="ChEBI" id="CHEBI:15377"/>
        <dbReference type="ChEBI" id="CHEBI:15379"/>
        <dbReference type="ChEBI" id="CHEBI:57924"/>
        <dbReference type="ChEBI" id="CHEBI:58315"/>
        <dbReference type="EC" id="1.14.18.1"/>
    </reaction>
</comment>
<dbReference type="PRINTS" id="PR00092">
    <property type="entry name" value="TYROSINASE"/>
</dbReference>
<feature type="domain" description="Tyrosinase copper-binding" evidence="13">
    <location>
        <begin position="339"/>
        <end position="350"/>
    </location>
</feature>
<feature type="compositionally biased region" description="Polar residues" evidence="11">
    <location>
        <begin position="499"/>
        <end position="509"/>
    </location>
</feature>
<dbReference type="PANTHER" id="PTHR11474:SF76">
    <property type="entry name" value="SHKT DOMAIN-CONTAINING PROTEIN"/>
    <property type="match status" value="1"/>
</dbReference>
<organism evidence="14 15">
    <name type="scientific">Trematosphaeria pertusa</name>
    <dbReference type="NCBI Taxonomy" id="390896"/>
    <lineage>
        <taxon>Eukaryota</taxon>
        <taxon>Fungi</taxon>
        <taxon>Dikarya</taxon>
        <taxon>Ascomycota</taxon>
        <taxon>Pezizomycotina</taxon>
        <taxon>Dothideomycetes</taxon>
        <taxon>Pleosporomycetidae</taxon>
        <taxon>Pleosporales</taxon>
        <taxon>Massarineae</taxon>
        <taxon>Trematosphaeriaceae</taxon>
        <taxon>Trematosphaeria</taxon>
    </lineage>
</organism>
<evidence type="ECO:0000256" key="9">
    <source>
        <dbReference type="ARBA" id="ARBA00048233"/>
    </source>
</evidence>
<dbReference type="Proteomes" id="UP000800094">
    <property type="component" value="Unassembled WGS sequence"/>
</dbReference>
<keyword evidence="5" id="KW-0560">Oxidoreductase</keyword>
<comment type="catalytic activity">
    <reaction evidence="9">
        <text>2 L-dopa + O2 = 2 L-dopaquinone + 2 H2O</text>
        <dbReference type="Rhea" id="RHEA:34287"/>
        <dbReference type="ChEBI" id="CHEBI:15377"/>
        <dbReference type="ChEBI" id="CHEBI:15379"/>
        <dbReference type="ChEBI" id="CHEBI:57504"/>
        <dbReference type="ChEBI" id="CHEBI:57924"/>
        <dbReference type="EC" id="1.14.18.1"/>
    </reaction>
</comment>
<reference evidence="14" key="1">
    <citation type="journal article" date="2020" name="Stud. Mycol.">
        <title>101 Dothideomycetes genomes: a test case for predicting lifestyles and emergence of pathogens.</title>
        <authorList>
            <person name="Haridas S."/>
            <person name="Albert R."/>
            <person name="Binder M."/>
            <person name="Bloem J."/>
            <person name="Labutti K."/>
            <person name="Salamov A."/>
            <person name="Andreopoulos B."/>
            <person name="Baker S."/>
            <person name="Barry K."/>
            <person name="Bills G."/>
            <person name="Bluhm B."/>
            <person name="Cannon C."/>
            <person name="Castanera R."/>
            <person name="Culley D."/>
            <person name="Daum C."/>
            <person name="Ezra D."/>
            <person name="Gonzalez J."/>
            <person name="Henrissat B."/>
            <person name="Kuo A."/>
            <person name="Liang C."/>
            <person name="Lipzen A."/>
            <person name="Lutzoni F."/>
            <person name="Magnuson J."/>
            <person name="Mondo S."/>
            <person name="Nolan M."/>
            <person name="Ohm R."/>
            <person name="Pangilinan J."/>
            <person name="Park H.-J."/>
            <person name="Ramirez L."/>
            <person name="Alfaro M."/>
            <person name="Sun H."/>
            <person name="Tritt A."/>
            <person name="Yoshinaga Y."/>
            <person name="Zwiers L.-H."/>
            <person name="Turgeon B."/>
            <person name="Goodwin S."/>
            <person name="Spatafora J."/>
            <person name="Crous P."/>
            <person name="Grigoriev I."/>
        </authorList>
    </citation>
    <scope>NUCLEOTIDE SEQUENCE</scope>
    <source>
        <strain evidence="14">CBS 122368</strain>
    </source>
</reference>
<evidence type="ECO:0000256" key="8">
    <source>
        <dbReference type="ARBA" id="ARBA00023101"/>
    </source>
</evidence>
<dbReference type="PANTHER" id="PTHR11474">
    <property type="entry name" value="TYROSINASE FAMILY MEMBER"/>
    <property type="match status" value="1"/>
</dbReference>
<protein>
    <recommendedName>
        <fullName evidence="3">tyrosinase</fullName>
        <ecNumber evidence="3">1.14.18.1</ecNumber>
    </recommendedName>
</protein>
<dbReference type="GO" id="GO:0004503">
    <property type="term" value="F:tyrosinase activity"/>
    <property type="evidence" value="ECO:0007669"/>
    <property type="project" value="UniProtKB-EC"/>
</dbReference>
<comment type="similarity">
    <text evidence="2">Belongs to the tyrosinase family.</text>
</comment>
<dbReference type="Pfam" id="PF18132">
    <property type="entry name" value="Tyrosinase_C"/>
    <property type="match status" value="1"/>
</dbReference>